<name>A0ABR7NPE3_9FIRM</name>
<organism evidence="2 3">
    <name type="scientific">Yanshouia hominis</name>
    <dbReference type="NCBI Taxonomy" id="2763673"/>
    <lineage>
        <taxon>Bacteria</taxon>
        <taxon>Bacillati</taxon>
        <taxon>Bacillota</taxon>
        <taxon>Clostridia</taxon>
        <taxon>Eubacteriales</taxon>
        <taxon>Oscillospiraceae</taxon>
        <taxon>Yanshouia</taxon>
    </lineage>
</organism>
<keyword evidence="1" id="KW-0812">Transmembrane</keyword>
<reference evidence="2 3" key="1">
    <citation type="submission" date="2020-08" db="EMBL/GenBank/DDBJ databases">
        <title>Genome public.</title>
        <authorList>
            <person name="Liu C."/>
            <person name="Sun Q."/>
        </authorList>
    </citation>
    <scope>NUCLEOTIDE SEQUENCE [LARGE SCALE GENOMIC DNA]</scope>
    <source>
        <strain evidence="2 3">BX1</strain>
    </source>
</reference>
<keyword evidence="3" id="KW-1185">Reference proteome</keyword>
<dbReference type="RefSeq" id="WP_262400926.1">
    <property type="nucleotide sequence ID" value="NZ_JACRTB010000035.1"/>
</dbReference>
<evidence type="ECO:0000256" key="1">
    <source>
        <dbReference type="SAM" id="Phobius"/>
    </source>
</evidence>
<evidence type="ECO:0000313" key="2">
    <source>
        <dbReference type="EMBL" id="MBC8577528.1"/>
    </source>
</evidence>
<evidence type="ECO:0008006" key="4">
    <source>
        <dbReference type="Google" id="ProtNLM"/>
    </source>
</evidence>
<feature type="transmembrane region" description="Helical" evidence="1">
    <location>
        <begin position="106"/>
        <end position="128"/>
    </location>
</feature>
<comment type="caution">
    <text evidence="2">The sequence shown here is derived from an EMBL/GenBank/DDBJ whole genome shotgun (WGS) entry which is preliminary data.</text>
</comment>
<accession>A0ABR7NPE3</accession>
<keyword evidence="1" id="KW-0472">Membrane</keyword>
<dbReference type="Proteomes" id="UP000658131">
    <property type="component" value="Unassembled WGS sequence"/>
</dbReference>
<gene>
    <name evidence="2" type="ORF">H8717_14100</name>
</gene>
<keyword evidence="1" id="KW-1133">Transmembrane helix</keyword>
<proteinExistence type="predicted"/>
<sequence length="178" mass="19670">MRRNNQSTRVALGGISAALSLTLLLLSSLIPFATYAVPAMAGIALLPIGIEIGLSAGALSYGAVALLGLLILPDREVSMLFITFFGYYPLLKLRIDRTLRHRFPRVLLKFGIFNVTMIGCYWAVIRLLGMGQIAEELENGFGALLLLIGNLSFPVYELALRNIMLVYHSRVRKLLFKD</sequence>
<feature type="transmembrane region" description="Helical" evidence="1">
    <location>
        <begin position="140"/>
        <end position="160"/>
    </location>
</feature>
<evidence type="ECO:0000313" key="3">
    <source>
        <dbReference type="Proteomes" id="UP000658131"/>
    </source>
</evidence>
<feature type="transmembrane region" description="Helical" evidence="1">
    <location>
        <begin position="52"/>
        <end position="72"/>
    </location>
</feature>
<protein>
    <recommendedName>
        <fullName evidence="4">Rod shape-determining protein MreD</fullName>
    </recommendedName>
</protein>
<dbReference type="EMBL" id="JACRTB010000035">
    <property type="protein sequence ID" value="MBC8577528.1"/>
    <property type="molecule type" value="Genomic_DNA"/>
</dbReference>